<dbReference type="EMBL" id="CANHGI010000001">
    <property type="protein sequence ID" value="CAI5439436.1"/>
    <property type="molecule type" value="Genomic_DNA"/>
</dbReference>
<accession>A0A9P1I7F6</accession>
<keyword evidence="3 4" id="KW-0862">Zinc</keyword>
<gene>
    <name evidence="7" type="ORF">CAMP_LOCUS2073</name>
</gene>
<dbReference type="AlphaFoldDB" id="A0A9P1I7F6"/>
<evidence type="ECO:0000313" key="8">
    <source>
        <dbReference type="Proteomes" id="UP001152747"/>
    </source>
</evidence>
<feature type="compositionally biased region" description="Low complexity" evidence="5">
    <location>
        <begin position="20"/>
        <end position="32"/>
    </location>
</feature>
<evidence type="ECO:0000256" key="5">
    <source>
        <dbReference type="SAM" id="MobiDB-lite"/>
    </source>
</evidence>
<sequence length="743" mass="83862">MSTSTTKPINISHEEEASDNDSSSSQFSLGDSLIIEPKQQQKSFVKPKHYIQNPQDGYRWNFGEVPPFPPPFLAPTPNLFAYGMDFYPPPPPPQVFQHNNGYSNDLTTCLPKLTPPLEPSSRLHQWMSPNPPNFLENRSRCRTISMSSSTTSTGKDLLKKTKICEHWRRSGQCSYGESCWYAHGEFDLRKNVYGVASKIDLRKKDDTSEKKKRISTNVKGLTVNIPNTNLDSSGSGSMPLSPAQERWISMSLGTNSSEKTTATTSSTSSISTQQDTLTSTSTVILESSTAGEEPKSPGFHSQNQNQHGAYNSMFSRAGNSFGRGPNHRQSIINHFNGMPQNQVKFAPRIPTAHNFRYPPPPPPTATQIPSLNGSVSNQPGNPSAQPLYGSIVDEIYRRQQQKHSMENQYEQRKNEAIFRQMYSNMIQQQELGLGLQQQQQQQAAQQQQRREFLMQNDRLGRSSAVYPPNYHPEQFHHQQQQFQIPTHQTYGRIPHPDCSCAHSRPKQQQQPHLPNFSTFANLFPQPPPPPTTSPNSISSRPETPISSIIPPPPKMYQSLLPNEQCFEIWLDRKGERENEESLLSKMELLRGGDLGFDRGNSDYQRGNLEELEDLDQEDHEEINLESEPVLSSLYDLLSSENLLEKEPERGDFMHQQSPNNQLPNIFDFDLLNITVNSEITTSSEQSPSLYLLSNDNTPRIEQQHNLGEKNITPKNSSDEICFFYSSSGNCPFGDSCSLSHLKS</sequence>
<reference evidence="7" key="1">
    <citation type="submission" date="2022-11" db="EMBL/GenBank/DDBJ databases">
        <authorList>
            <person name="Kikuchi T."/>
        </authorList>
    </citation>
    <scope>NUCLEOTIDE SEQUENCE</scope>
    <source>
        <strain evidence="7">PS1010</strain>
    </source>
</reference>
<evidence type="ECO:0000256" key="4">
    <source>
        <dbReference type="PROSITE-ProRule" id="PRU00723"/>
    </source>
</evidence>
<dbReference type="Proteomes" id="UP001152747">
    <property type="component" value="Unassembled WGS sequence"/>
</dbReference>
<dbReference type="PROSITE" id="PS50103">
    <property type="entry name" value="ZF_C3H1"/>
    <property type="match status" value="2"/>
</dbReference>
<organism evidence="7 8">
    <name type="scientific">Caenorhabditis angaria</name>
    <dbReference type="NCBI Taxonomy" id="860376"/>
    <lineage>
        <taxon>Eukaryota</taxon>
        <taxon>Metazoa</taxon>
        <taxon>Ecdysozoa</taxon>
        <taxon>Nematoda</taxon>
        <taxon>Chromadorea</taxon>
        <taxon>Rhabditida</taxon>
        <taxon>Rhabditina</taxon>
        <taxon>Rhabditomorpha</taxon>
        <taxon>Rhabditoidea</taxon>
        <taxon>Rhabditidae</taxon>
        <taxon>Peloderinae</taxon>
        <taxon>Caenorhabditis</taxon>
    </lineage>
</organism>
<feature type="compositionally biased region" description="Low complexity" evidence="5">
    <location>
        <begin position="533"/>
        <end position="548"/>
    </location>
</feature>
<proteinExistence type="predicted"/>
<feature type="compositionally biased region" description="Low complexity" evidence="5">
    <location>
        <begin position="254"/>
        <end position="282"/>
    </location>
</feature>
<dbReference type="OrthoDB" id="5844568at2759"/>
<feature type="domain" description="C3H1-type" evidence="6">
    <location>
        <begin position="158"/>
        <end position="186"/>
    </location>
</feature>
<dbReference type="Pfam" id="PF00642">
    <property type="entry name" value="zf-CCCH"/>
    <property type="match status" value="1"/>
</dbReference>
<evidence type="ECO:0000313" key="7">
    <source>
        <dbReference type="EMBL" id="CAI5439436.1"/>
    </source>
</evidence>
<keyword evidence="8" id="KW-1185">Reference proteome</keyword>
<dbReference type="SUPFAM" id="SSF90229">
    <property type="entry name" value="CCCH zinc finger"/>
    <property type="match status" value="1"/>
</dbReference>
<dbReference type="Gene3D" id="4.10.1000.10">
    <property type="entry name" value="Zinc finger, CCCH-type"/>
    <property type="match status" value="1"/>
</dbReference>
<feature type="compositionally biased region" description="Polar residues" evidence="5">
    <location>
        <begin position="299"/>
        <end position="318"/>
    </location>
</feature>
<feature type="region of interest" description="Disordered" evidence="5">
    <location>
        <begin position="1"/>
        <end position="33"/>
    </location>
</feature>
<keyword evidence="1 4" id="KW-0479">Metal-binding</keyword>
<protein>
    <recommendedName>
        <fullName evidence="6">C3H1-type domain-containing protein</fullName>
    </recommendedName>
</protein>
<dbReference type="SMART" id="SM00356">
    <property type="entry name" value="ZnF_C3H1"/>
    <property type="match status" value="2"/>
</dbReference>
<feature type="zinc finger region" description="C3H1-type" evidence="4">
    <location>
        <begin position="158"/>
        <end position="186"/>
    </location>
</feature>
<name>A0A9P1I7F6_9PELO</name>
<feature type="domain" description="C3H1-type" evidence="6">
    <location>
        <begin position="715"/>
        <end position="743"/>
    </location>
</feature>
<feature type="zinc finger region" description="C3H1-type" evidence="4">
    <location>
        <begin position="715"/>
        <end position="743"/>
    </location>
</feature>
<feature type="compositionally biased region" description="Polar residues" evidence="5">
    <location>
        <begin position="506"/>
        <end position="520"/>
    </location>
</feature>
<dbReference type="InterPro" id="IPR000571">
    <property type="entry name" value="Znf_CCCH"/>
</dbReference>
<evidence type="ECO:0000259" key="6">
    <source>
        <dbReference type="PROSITE" id="PS50103"/>
    </source>
</evidence>
<dbReference type="InterPro" id="IPR036855">
    <property type="entry name" value="Znf_CCCH_sf"/>
</dbReference>
<dbReference type="GO" id="GO:0008270">
    <property type="term" value="F:zinc ion binding"/>
    <property type="evidence" value="ECO:0007669"/>
    <property type="project" value="UniProtKB-KW"/>
</dbReference>
<keyword evidence="2 4" id="KW-0863">Zinc-finger</keyword>
<feature type="region of interest" description="Disordered" evidence="5">
    <location>
        <begin position="461"/>
        <end position="554"/>
    </location>
</feature>
<evidence type="ECO:0000256" key="2">
    <source>
        <dbReference type="ARBA" id="ARBA00022771"/>
    </source>
</evidence>
<evidence type="ECO:0000256" key="3">
    <source>
        <dbReference type="ARBA" id="ARBA00022833"/>
    </source>
</evidence>
<evidence type="ECO:0000256" key="1">
    <source>
        <dbReference type="ARBA" id="ARBA00022723"/>
    </source>
</evidence>
<feature type="region of interest" description="Disordered" evidence="5">
    <location>
        <begin position="253"/>
        <end position="328"/>
    </location>
</feature>
<comment type="caution">
    <text evidence="7">The sequence shown here is derived from an EMBL/GenBank/DDBJ whole genome shotgun (WGS) entry which is preliminary data.</text>
</comment>